<organism evidence="2 3">
    <name type="scientific">Vespula squamosa</name>
    <name type="common">Southern yellow jacket</name>
    <name type="synonym">Wasp</name>
    <dbReference type="NCBI Taxonomy" id="30214"/>
    <lineage>
        <taxon>Eukaryota</taxon>
        <taxon>Metazoa</taxon>
        <taxon>Ecdysozoa</taxon>
        <taxon>Arthropoda</taxon>
        <taxon>Hexapoda</taxon>
        <taxon>Insecta</taxon>
        <taxon>Pterygota</taxon>
        <taxon>Neoptera</taxon>
        <taxon>Endopterygota</taxon>
        <taxon>Hymenoptera</taxon>
        <taxon>Apocrita</taxon>
        <taxon>Aculeata</taxon>
        <taxon>Vespoidea</taxon>
        <taxon>Vespidae</taxon>
        <taxon>Vespinae</taxon>
        <taxon>Vespula</taxon>
    </lineage>
</organism>
<evidence type="ECO:0000313" key="3">
    <source>
        <dbReference type="Proteomes" id="UP001607302"/>
    </source>
</evidence>
<sequence length="114" mass="13649">MLELQFIGEICKLSPYYFSRDMKTVYELTIAFCIIVQNEILFTLLCIHIYSFSYNDEKFFKTLSSNFLAAHYETLKRIEITNICTARLYKLQNKIYLNIKGYRKINFEINCKII</sequence>
<proteinExistence type="predicted"/>
<feature type="non-terminal residue" evidence="2">
    <location>
        <position position="114"/>
    </location>
</feature>
<gene>
    <name evidence="2" type="ORF">V1478_018899</name>
</gene>
<accession>A0ABD1ZU40</accession>
<reference evidence="2 3" key="1">
    <citation type="journal article" date="2024" name="Ann. Entomol. Soc. Am.">
        <title>Genomic analyses of the southern and eastern yellowjacket wasps (Hymenoptera: Vespidae) reveal evolutionary signatures of social life.</title>
        <authorList>
            <person name="Catto M.A."/>
            <person name="Caine P.B."/>
            <person name="Orr S.E."/>
            <person name="Hunt B.G."/>
            <person name="Goodisman M.A.D."/>
        </authorList>
    </citation>
    <scope>NUCLEOTIDE SEQUENCE [LARGE SCALE GENOMIC DNA]</scope>
    <source>
        <strain evidence="2">233</strain>
        <tissue evidence="2">Head and thorax</tissue>
    </source>
</reference>
<dbReference type="AlphaFoldDB" id="A0ABD1ZU40"/>
<feature type="transmembrane region" description="Helical" evidence="1">
    <location>
        <begin position="28"/>
        <end position="52"/>
    </location>
</feature>
<name>A0ABD1ZU40_VESSQ</name>
<comment type="caution">
    <text evidence="2">The sequence shown here is derived from an EMBL/GenBank/DDBJ whole genome shotgun (WGS) entry which is preliminary data.</text>
</comment>
<evidence type="ECO:0000256" key="1">
    <source>
        <dbReference type="SAM" id="Phobius"/>
    </source>
</evidence>
<keyword evidence="1" id="KW-1133">Transmembrane helix</keyword>
<protein>
    <submittedName>
        <fullName evidence="2">Uncharacterized protein</fullName>
    </submittedName>
</protein>
<keyword evidence="3" id="KW-1185">Reference proteome</keyword>
<keyword evidence="1" id="KW-0812">Transmembrane</keyword>
<keyword evidence="1" id="KW-0472">Membrane</keyword>
<dbReference type="Proteomes" id="UP001607302">
    <property type="component" value="Unassembled WGS sequence"/>
</dbReference>
<dbReference type="EMBL" id="JAUDFV010000173">
    <property type="protein sequence ID" value="KAL2711878.1"/>
    <property type="molecule type" value="Genomic_DNA"/>
</dbReference>
<evidence type="ECO:0000313" key="2">
    <source>
        <dbReference type="EMBL" id="KAL2711878.1"/>
    </source>
</evidence>